<dbReference type="KEGG" id="vg:14295686"/>
<reference evidence="1 2" key="1">
    <citation type="submission" date="2012-06" db="EMBL/GenBank/DDBJ databases">
        <title>Genomic characterization of five bacteriophages specific for Yersinia species.</title>
        <authorList>
            <person name="Skurnik M."/>
            <person name="Nawaz A."/>
            <person name="Happonen L."/>
            <person name="Butcher S."/>
            <person name="Mattinen L."/>
        </authorList>
    </citation>
    <scope>NUCLEOTIDE SEQUENCE [LARGE SCALE GENOMIC DNA]</scope>
</reference>
<proteinExistence type="predicted"/>
<gene>
    <name evidence="1" type="primary">g202</name>
    <name evidence="1" type="ORF">BN80_206</name>
</gene>
<dbReference type="GeneID" id="14295686"/>
<sequence length="58" mass="6959">MDVFAKRFRYLNGIMKHHLADDCKNHGGMYITYESDFGGWLFHYDLIELKKAYYGTNY</sequence>
<name>I7K358_BPPR1</name>
<dbReference type="RefSeq" id="YP_007236035.1">
    <property type="nucleotide sequence ID" value="NC_019909.1"/>
</dbReference>
<organismHost>
    <name type="scientific">Yersinia enterocolitica</name>
    <dbReference type="NCBI Taxonomy" id="630"/>
</organismHost>
<keyword evidence="2" id="KW-1185">Reference proteome</keyword>
<evidence type="ECO:0000313" key="2">
    <source>
        <dbReference type="Proteomes" id="UP000002909"/>
    </source>
</evidence>
<dbReference type="Proteomes" id="UP000002909">
    <property type="component" value="Segment"/>
</dbReference>
<organism evidence="1 2">
    <name type="scientific">Yersinia phage phiR1-RT</name>
    <dbReference type="NCBI Taxonomy" id="1206558"/>
    <lineage>
        <taxon>Viruses</taxon>
        <taxon>Duplodnaviria</taxon>
        <taxon>Heunggongvirae</taxon>
        <taxon>Uroviricota</taxon>
        <taxon>Caudoviricetes</taxon>
        <taxon>Pantevenvirales</taxon>
        <taxon>Straboviridae</taxon>
        <taxon>Tevenvirinae</taxon>
        <taxon>Tegunavirus</taxon>
        <taxon>Tegunavirus r1rt</taxon>
    </lineage>
</organism>
<protein>
    <submittedName>
        <fullName evidence="1">Uncharacterized protein</fullName>
    </submittedName>
</protein>
<accession>I7K358</accession>
<evidence type="ECO:0000313" key="1">
    <source>
        <dbReference type="EMBL" id="CCI88776.1"/>
    </source>
</evidence>
<dbReference type="EMBL" id="HE956709">
    <property type="protein sequence ID" value="CCI88776.1"/>
    <property type="molecule type" value="Genomic_DNA"/>
</dbReference>